<feature type="region of interest" description="Disordered" evidence="9">
    <location>
        <begin position="364"/>
        <end position="399"/>
    </location>
</feature>
<keyword evidence="10" id="KW-1133">Transmembrane helix</keyword>
<dbReference type="PANTHER" id="PTHR24421">
    <property type="entry name" value="NITRATE/NITRITE SENSOR PROTEIN NARX-RELATED"/>
    <property type="match status" value="1"/>
</dbReference>
<keyword evidence="10" id="KW-0812">Transmembrane</keyword>
<proteinExistence type="predicted"/>
<dbReference type="RefSeq" id="WP_192790816.1">
    <property type="nucleotide sequence ID" value="NZ_JADBEK010000001.1"/>
</dbReference>
<keyword evidence="10" id="KW-0472">Membrane</keyword>
<keyword evidence="8" id="KW-0902">Two-component regulatory system</keyword>
<keyword evidence="13" id="KW-1185">Reference proteome</keyword>
<dbReference type="EC" id="2.7.13.3" evidence="2"/>
<dbReference type="PANTHER" id="PTHR24421:SF10">
    <property type="entry name" value="NITRATE_NITRITE SENSOR PROTEIN NARQ"/>
    <property type="match status" value="1"/>
</dbReference>
<evidence type="ECO:0000256" key="3">
    <source>
        <dbReference type="ARBA" id="ARBA00022553"/>
    </source>
</evidence>
<reference evidence="12 13" key="1">
    <citation type="submission" date="2020-10" db="EMBL/GenBank/DDBJ databases">
        <title>Sequencing the genomes of 1000 actinobacteria strains.</title>
        <authorList>
            <person name="Klenk H.-P."/>
        </authorList>
    </citation>
    <scope>NUCLEOTIDE SEQUENCE [LARGE SCALE GENOMIC DNA]</scope>
    <source>
        <strain evidence="12 13">DSM 43173</strain>
    </source>
</reference>
<keyword evidence="5" id="KW-0547">Nucleotide-binding</keyword>
<evidence type="ECO:0000256" key="6">
    <source>
        <dbReference type="ARBA" id="ARBA00022777"/>
    </source>
</evidence>
<keyword evidence="6 12" id="KW-0418">Kinase</keyword>
<evidence type="ECO:0000259" key="11">
    <source>
        <dbReference type="Pfam" id="PF07730"/>
    </source>
</evidence>
<feature type="transmembrane region" description="Helical" evidence="10">
    <location>
        <begin position="146"/>
        <end position="169"/>
    </location>
</feature>
<keyword evidence="3" id="KW-0597">Phosphoprotein</keyword>
<evidence type="ECO:0000256" key="4">
    <source>
        <dbReference type="ARBA" id="ARBA00022679"/>
    </source>
</evidence>
<feature type="transmembrane region" description="Helical" evidence="10">
    <location>
        <begin position="37"/>
        <end position="56"/>
    </location>
</feature>
<dbReference type="Proteomes" id="UP000633509">
    <property type="component" value="Unassembled WGS sequence"/>
</dbReference>
<dbReference type="Gene3D" id="1.20.5.1930">
    <property type="match status" value="1"/>
</dbReference>
<feature type="transmembrane region" description="Helical" evidence="10">
    <location>
        <begin position="12"/>
        <end position="31"/>
    </location>
</feature>
<gene>
    <name evidence="12" type="ORF">H4W80_009305</name>
</gene>
<evidence type="ECO:0000256" key="5">
    <source>
        <dbReference type="ARBA" id="ARBA00022741"/>
    </source>
</evidence>
<feature type="domain" description="Signal transduction histidine kinase subgroup 3 dimerisation and phosphoacceptor" evidence="11">
    <location>
        <begin position="192"/>
        <end position="256"/>
    </location>
</feature>
<sequence length="399" mass="42797">MRRLRRESRRQVVYDLLLWAVLGIFVAAMGPDPFVDPAAFAMVSLPRIGLATVAVLVGRRWPLAALVLLLPLGPWQFSEGFATVDLSWLLPRRNVKILPLLASSPFIMWYAYLTGRRLAVLWPAPLAFCLISAVGVGVVLAKGGDLALWVSMVTALLGTYVVPYLLGLLRRRLLQGRTQARLAAEAQARLRERARIAREMHDSLGHDLALIAVRAAGLEMAPGLAETQVRAAGELRLAAADATDRLRQIIGLLREDSDAAPLSPVNEDVTELVRRARDSGMPITLDLAPGPVPGLAHAVIQEGLTNAAKHAPGAPVGVRVSPERVTVRSGRPRARPLALPGGLGLAGLRERVRLAGGTLTAGPVGDGFELDVSIPRAGERDPRGSGGNRRPAGRRSEHD</sequence>
<dbReference type="GO" id="GO:0016301">
    <property type="term" value="F:kinase activity"/>
    <property type="evidence" value="ECO:0007669"/>
    <property type="project" value="UniProtKB-KW"/>
</dbReference>
<evidence type="ECO:0000313" key="13">
    <source>
        <dbReference type="Proteomes" id="UP000633509"/>
    </source>
</evidence>
<keyword evidence="7" id="KW-0067">ATP-binding</keyword>
<evidence type="ECO:0000256" key="8">
    <source>
        <dbReference type="ARBA" id="ARBA00023012"/>
    </source>
</evidence>
<dbReference type="Pfam" id="PF07730">
    <property type="entry name" value="HisKA_3"/>
    <property type="match status" value="1"/>
</dbReference>
<evidence type="ECO:0000256" key="9">
    <source>
        <dbReference type="SAM" id="MobiDB-lite"/>
    </source>
</evidence>
<dbReference type="EMBL" id="JADBEK010000001">
    <property type="protein sequence ID" value="MBE1591047.1"/>
    <property type="molecule type" value="Genomic_DNA"/>
</dbReference>
<evidence type="ECO:0000313" key="12">
    <source>
        <dbReference type="EMBL" id="MBE1591047.1"/>
    </source>
</evidence>
<organism evidence="12 13">
    <name type="scientific">Nonomuraea angiospora</name>
    <dbReference type="NCBI Taxonomy" id="46172"/>
    <lineage>
        <taxon>Bacteria</taxon>
        <taxon>Bacillati</taxon>
        <taxon>Actinomycetota</taxon>
        <taxon>Actinomycetes</taxon>
        <taxon>Streptosporangiales</taxon>
        <taxon>Streptosporangiaceae</taxon>
        <taxon>Nonomuraea</taxon>
    </lineage>
</organism>
<comment type="caution">
    <text evidence="12">The sequence shown here is derived from an EMBL/GenBank/DDBJ whole genome shotgun (WGS) entry which is preliminary data.</text>
</comment>
<evidence type="ECO:0000256" key="2">
    <source>
        <dbReference type="ARBA" id="ARBA00012438"/>
    </source>
</evidence>
<evidence type="ECO:0000256" key="10">
    <source>
        <dbReference type="SAM" id="Phobius"/>
    </source>
</evidence>
<evidence type="ECO:0000256" key="7">
    <source>
        <dbReference type="ARBA" id="ARBA00022840"/>
    </source>
</evidence>
<dbReference type="Gene3D" id="3.30.565.10">
    <property type="entry name" value="Histidine kinase-like ATPase, C-terminal domain"/>
    <property type="match status" value="1"/>
</dbReference>
<keyword evidence="4" id="KW-0808">Transferase</keyword>
<name>A0ABR9MDQ5_9ACTN</name>
<dbReference type="SUPFAM" id="SSF55874">
    <property type="entry name" value="ATPase domain of HSP90 chaperone/DNA topoisomerase II/histidine kinase"/>
    <property type="match status" value="1"/>
</dbReference>
<dbReference type="InterPro" id="IPR036890">
    <property type="entry name" value="HATPase_C_sf"/>
</dbReference>
<evidence type="ECO:0000256" key="1">
    <source>
        <dbReference type="ARBA" id="ARBA00000085"/>
    </source>
</evidence>
<protein>
    <recommendedName>
        <fullName evidence="2">histidine kinase</fullName>
        <ecNumber evidence="2">2.7.13.3</ecNumber>
    </recommendedName>
</protein>
<accession>A0ABR9MDQ5</accession>
<dbReference type="InterPro" id="IPR050482">
    <property type="entry name" value="Sensor_HK_TwoCompSys"/>
</dbReference>
<feature type="transmembrane region" description="Helical" evidence="10">
    <location>
        <begin position="120"/>
        <end position="140"/>
    </location>
</feature>
<comment type="catalytic activity">
    <reaction evidence="1">
        <text>ATP + protein L-histidine = ADP + protein N-phospho-L-histidine.</text>
        <dbReference type="EC" id="2.7.13.3"/>
    </reaction>
</comment>
<dbReference type="InterPro" id="IPR011712">
    <property type="entry name" value="Sig_transdc_His_kin_sub3_dim/P"/>
</dbReference>